<evidence type="ECO:0000313" key="1">
    <source>
        <dbReference type="EMBL" id="KAI0066014.1"/>
    </source>
</evidence>
<comment type="caution">
    <text evidence="1">The sequence shown here is derived from an EMBL/GenBank/DDBJ whole genome shotgun (WGS) entry which is preliminary data.</text>
</comment>
<protein>
    <submittedName>
        <fullName evidence="1">Uncharacterized protein</fullName>
    </submittedName>
</protein>
<proteinExistence type="predicted"/>
<keyword evidence="2" id="KW-1185">Reference proteome</keyword>
<sequence length="180" mass="19837">MLARAFLGGRNGCAFVSESDRRSFPLHRRPSAPAYTVSAALELGVPARRKDRGVARAFCGCRHPCTPWNRPLRSDSFLDPAARTVTCSLLSLLYKICNAIVIAPWPRFAGSEIEEMDGTLLESFQRMRSGHSLTGHAALYRRSGRDGQGFPSVHPRPDLGMQARGSKTRSTDLIEARRPA</sequence>
<gene>
    <name evidence="1" type="ORF">BV25DRAFT_1484399</name>
</gene>
<reference evidence="1" key="1">
    <citation type="submission" date="2021-03" db="EMBL/GenBank/DDBJ databases">
        <authorList>
            <consortium name="DOE Joint Genome Institute"/>
            <person name="Ahrendt S."/>
            <person name="Looney B.P."/>
            <person name="Miyauchi S."/>
            <person name="Morin E."/>
            <person name="Drula E."/>
            <person name="Courty P.E."/>
            <person name="Chicoki N."/>
            <person name="Fauchery L."/>
            <person name="Kohler A."/>
            <person name="Kuo A."/>
            <person name="Labutti K."/>
            <person name="Pangilinan J."/>
            <person name="Lipzen A."/>
            <person name="Riley R."/>
            <person name="Andreopoulos W."/>
            <person name="He G."/>
            <person name="Johnson J."/>
            <person name="Barry K.W."/>
            <person name="Grigoriev I.V."/>
            <person name="Nagy L."/>
            <person name="Hibbett D."/>
            <person name="Henrissat B."/>
            <person name="Matheny P.B."/>
            <person name="Labbe J."/>
            <person name="Martin F."/>
        </authorList>
    </citation>
    <scope>NUCLEOTIDE SEQUENCE</scope>
    <source>
        <strain evidence="1">HHB10654</strain>
    </source>
</reference>
<dbReference type="EMBL" id="MU277193">
    <property type="protein sequence ID" value="KAI0066014.1"/>
    <property type="molecule type" value="Genomic_DNA"/>
</dbReference>
<reference evidence="1" key="2">
    <citation type="journal article" date="2022" name="New Phytol.">
        <title>Evolutionary transition to the ectomycorrhizal habit in the genomes of a hyperdiverse lineage of mushroom-forming fungi.</title>
        <authorList>
            <person name="Looney B."/>
            <person name="Miyauchi S."/>
            <person name="Morin E."/>
            <person name="Drula E."/>
            <person name="Courty P.E."/>
            <person name="Kohler A."/>
            <person name="Kuo A."/>
            <person name="LaButti K."/>
            <person name="Pangilinan J."/>
            <person name="Lipzen A."/>
            <person name="Riley R."/>
            <person name="Andreopoulos W."/>
            <person name="He G."/>
            <person name="Johnson J."/>
            <person name="Nolan M."/>
            <person name="Tritt A."/>
            <person name="Barry K.W."/>
            <person name="Grigoriev I.V."/>
            <person name="Nagy L.G."/>
            <person name="Hibbett D."/>
            <person name="Henrissat B."/>
            <person name="Matheny P.B."/>
            <person name="Labbe J."/>
            <person name="Martin F.M."/>
        </authorList>
    </citation>
    <scope>NUCLEOTIDE SEQUENCE</scope>
    <source>
        <strain evidence="1">HHB10654</strain>
    </source>
</reference>
<evidence type="ECO:0000313" key="2">
    <source>
        <dbReference type="Proteomes" id="UP000814140"/>
    </source>
</evidence>
<dbReference type="Proteomes" id="UP000814140">
    <property type="component" value="Unassembled WGS sequence"/>
</dbReference>
<organism evidence="1 2">
    <name type="scientific">Artomyces pyxidatus</name>
    <dbReference type="NCBI Taxonomy" id="48021"/>
    <lineage>
        <taxon>Eukaryota</taxon>
        <taxon>Fungi</taxon>
        <taxon>Dikarya</taxon>
        <taxon>Basidiomycota</taxon>
        <taxon>Agaricomycotina</taxon>
        <taxon>Agaricomycetes</taxon>
        <taxon>Russulales</taxon>
        <taxon>Auriscalpiaceae</taxon>
        <taxon>Artomyces</taxon>
    </lineage>
</organism>
<name>A0ACB8TC13_9AGAM</name>
<accession>A0ACB8TC13</accession>